<proteinExistence type="predicted"/>
<evidence type="ECO:0000313" key="2">
    <source>
        <dbReference type="EMBL" id="MPC76209.1"/>
    </source>
</evidence>
<keyword evidence="3" id="KW-1185">Reference proteome</keyword>
<dbReference type="EMBL" id="VSRR010042851">
    <property type="protein sequence ID" value="MPC76209.1"/>
    <property type="molecule type" value="Genomic_DNA"/>
</dbReference>
<sequence length="81" mass="9073">MFQTDLKHSHVIAGDCRLPPTDRQWEPQPTPSAHTPLLLSPFRTAPPLPFPSFVEPRDLIAAWGGQAGKRMARVSIRVLYV</sequence>
<evidence type="ECO:0000313" key="3">
    <source>
        <dbReference type="Proteomes" id="UP000324222"/>
    </source>
</evidence>
<feature type="region of interest" description="Disordered" evidence="1">
    <location>
        <begin position="15"/>
        <end position="38"/>
    </location>
</feature>
<comment type="caution">
    <text evidence="2">The sequence shown here is derived from an EMBL/GenBank/DDBJ whole genome shotgun (WGS) entry which is preliminary data.</text>
</comment>
<gene>
    <name evidence="2" type="ORF">E2C01_070616</name>
</gene>
<organism evidence="2 3">
    <name type="scientific">Portunus trituberculatus</name>
    <name type="common">Swimming crab</name>
    <name type="synonym">Neptunus trituberculatus</name>
    <dbReference type="NCBI Taxonomy" id="210409"/>
    <lineage>
        <taxon>Eukaryota</taxon>
        <taxon>Metazoa</taxon>
        <taxon>Ecdysozoa</taxon>
        <taxon>Arthropoda</taxon>
        <taxon>Crustacea</taxon>
        <taxon>Multicrustacea</taxon>
        <taxon>Malacostraca</taxon>
        <taxon>Eumalacostraca</taxon>
        <taxon>Eucarida</taxon>
        <taxon>Decapoda</taxon>
        <taxon>Pleocyemata</taxon>
        <taxon>Brachyura</taxon>
        <taxon>Eubrachyura</taxon>
        <taxon>Portunoidea</taxon>
        <taxon>Portunidae</taxon>
        <taxon>Portuninae</taxon>
        <taxon>Portunus</taxon>
    </lineage>
</organism>
<evidence type="ECO:0000256" key="1">
    <source>
        <dbReference type="SAM" id="MobiDB-lite"/>
    </source>
</evidence>
<name>A0A5B7I2R7_PORTR</name>
<protein>
    <submittedName>
        <fullName evidence="2">Uncharacterized protein</fullName>
    </submittedName>
</protein>
<reference evidence="2 3" key="1">
    <citation type="submission" date="2019-05" db="EMBL/GenBank/DDBJ databases">
        <title>Another draft genome of Portunus trituberculatus and its Hox gene families provides insights of decapod evolution.</title>
        <authorList>
            <person name="Jeong J.-H."/>
            <person name="Song I."/>
            <person name="Kim S."/>
            <person name="Choi T."/>
            <person name="Kim D."/>
            <person name="Ryu S."/>
            <person name="Kim W."/>
        </authorList>
    </citation>
    <scope>NUCLEOTIDE SEQUENCE [LARGE SCALE GENOMIC DNA]</scope>
    <source>
        <tissue evidence="2">Muscle</tissue>
    </source>
</reference>
<dbReference type="AlphaFoldDB" id="A0A5B7I2R7"/>
<accession>A0A5B7I2R7</accession>
<dbReference type="Proteomes" id="UP000324222">
    <property type="component" value="Unassembled WGS sequence"/>
</dbReference>